<gene>
    <name evidence="1" type="ORF">YC6258_02229</name>
</gene>
<reference evidence="1 2" key="1">
    <citation type="submission" date="2014-01" db="EMBL/GenBank/DDBJ databases">
        <title>Full genme sequencing of cellulolytic bacterium Gynuella sunshinyii YC6258T gen. nov., sp. nov.</title>
        <authorList>
            <person name="Khan H."/>
            <person name="Chung E.J."/>
            <person name="Chung Y.R."/>
        </authorList>
    </citation>
    <scope>NUCLEOTIDE SEQUENCE [LARGE SCALE GENOMIC DNA]</scope>
    <source>
        <strain evidence="1 2">YC6258</strain>
    </source>
</reference>
<protein>
    <submittedName>
        <fullName evidence="1">Uncharacterized protein</fullName>
    </submittedName>
</protein>
<dbReference type="KEGG" id="gsn:YC6258_02229"/>
<organism evidence="1 2">
    <name type="scientific">Gynuella sunshinyii YC6258</name>
    <dbReference type="NCBI Taxonomy" id="1445510"/>
    <lineage>
        <taxon>Bacteria</taxon>
        <taxon>Pseudomonadati</taxon>
        <taxon>Pseudomonadota</taxon>
        <taxon>Gammaproteobacteria</taxon>
        <taxon>Oceanospirillales</taxon>
        <taxon>Saccharospirillaceae</taxon>
        <taxon>Gynuella</taxon>
    </lineage>
</organism>
<dbReference type="EMBL" id="CP007142">
    <property type="protein sequence ID" value="AJQ94267.1"/>
    <property type="molecule type" value="Genomic_DNA"/>
</dbReference>
<sequence length="56" mass="6632">MIFIKTLHICEQYSDLFRLMLHIVILETVNGFINVHSGLQIVQLGDDENYPIRFPW</sequence>
<dbReference type="AlphaFoldDB" id="A0A0C5VI06"/>
<dbReference type="Proteomes" id="UP000032266">
    <property type="component" value="Chromosome"/>
</dbReference>
<dbReference type="HOGENOM" id="CLU_3007925_0_0_6"/>
<evidence type="ECO:0000313" key="1">
    <source>
        <dbReference type="EMBL" id="AJQ94267.1"/>
    </source>
</evidence>
<evidence type="ECO:0000313" key="2">
    <source>
        <dbReference type="Proteomes" id="UP000032266"/>
    </source>
</evidence>
<keyword evidence="2" id="KW-1185">Reference proteome</keyword>
<name>A0A0C5VI06_9GAMM</name>
<accession>A0A0C5VI06</accession>
<proteinExistence type="predicted"/>